<evidence type="ECO:0000313" key="2">
    <source>
        <dbReference type="Proteomes" id="UP000070319"/>
    </source>
</evidence>
<evidence type="ECO:0000313" key="1">
    <source>
        <dbReference type="EMBL" id="KXT48619.1"/>
    </source>
</evidence>
<gene>
    <name evidence="1" type="ORF">HMPREF2531_02896</name>
</gene>
<protein>
    <submittedName>
        <fullName evidence="1">Uncharacterized protein</fullName>
    </submittedName>
</protein>
<accession>A0A139LAZ0</accession>
<proteinExistence type="predicted"/>
<dbReference type="PATRIC" id="fig|329854.7.peg.2950"/>
<dbReference type="AlphaFoldDB" id="A0A139LAZ0"/>
<dbReference type="Proteomes" id="UP000070319">
    <property type="component" value="Unassembled WGS sequence"/>
</dbReference>
<comment type="caution">
    <text evidence="1">The sequence shown here is derived from an EMBL/GenBank/DDBJ whole genome shotgun (WGS) entry which is preliminary data.</text>
</comment>
<reference evidence="1 2" key="1">
    <citation type="submission" date="2016-02" db="EMBL/GenBank/DDBJ databases">
        <authorList>
            <person name="Wen L."/>
            <person name="He K."/>
            <person name="Yang H."/>
        </authorList>
    </citation>
    <scope>NUCLEOTIDE SEQUENCE [LARGE SCALE GENOMIC DNA]</scope>
    <source>
        <strain evidence="1 2">KLE1704</strain>
    </source>
</reference>
<sequence>MTITRFILHISKNHWIKFASSPFIYIILIFNKQSILLKQKNNFFVIISNLSLSLWREYARYAHFRQLINKK</sequence>
<organism evidence="1">
    <name type="scientific">Bacteroides intestinalis</name>
    <dbReference type="NCBI Taxonomy" id="329854"/>
    <lineage>
        <taxon>Bacteria</taxon>
        <taxon>Pseudomonadati</taxon>
        <taxon>Bacteroidota</taxon>
        <taxon>Bacteroidia</taxon>
        <taxon>Bacteroidales</taxon>
        <taxon>Bacteroidaceae</taxon>
        <taxon>Bacteroides</taxon>
    </lineage>
</organism>
<dbReference type="EMBL" id="LTDF01000098">
    <property type="protein sequence ID" value="KXT48619.1"/>
    <property type="molecule type" value="Genomic_DNA"/>
</dbReference>
<name>A0A139LAZ0_9BACE</name>